<dbReference type="KEGG" id="cthr:CTHT_0029370"/>
<proteinExistence type="predicted"/>
<feature type="compositionally biased region" description="Polar residues" evidence="2">
    <location>
        <begin position="42"/>
        <end position="51"/>
    </location>
</feature>
<feature type="region of interest" description="Disordered" evidence="2">
    <location>
        <begin position="1"/>
        <end position="91"/>
    </location>
</feature>
<dbReference type="InterPro" id="IPR001138">
    <property type="entry name" value="Zn2Cys6_DnaBD"/>
</dbReference>
<feature type="region of interest" description="Disordered" evidence="2">
    <location>
        <begin position="229"/>
        <end position="271"/>
    </location>
</feature>
<sequence>MELAKGEAVAGSGEARLLNGAPQSQQQQPQPDSLSHPVAHPSQPNSHSQLISSAPAAQASPAPSNASIPPPPPSDTGADAGSETAANPRKRKKASRACDFCHVNHQPCDNGQPKCSVCTKHNKPCLYLRPTKRRGPQKGYRTALNTYKESAAAWGAVLAAIPGLDALIEGHLRGAAGKSIVSSIKDSNQQDALITRWQQSSVFRAFFGHNGPLPGTSAAAAADAAANAAAMAPATKGPPEKEEAEDDEGANENVRPPPAKRAMQTTDQSSYLGGFSSMVSEALQPSTSNKNTSVPTTKESALLSDLVAKDAAQSAARASQTLASLGFAPDETIADFYSMGANPEPIPESTDPDFDPSLGTEDEQRAYYELLMGRSFRSFPS</sequence>
<dbReference type="GO" id="GO:0008270">
    <property type="term" value="F:zinc ion binding"/>
    <property type="evidence" value="ECO:0007669"/>
    <property type="project" value="InterPro"/>
</dbReference>
<accession>G0S849</accession>
<dbReference type="GO" id="GO:0045944">
    <property type="term" value="P:positive regulation of transcription by RNA polymerase II"/>
    <property type="evidence" value="ECO:0007669"/>
    <property type="project" value="TreeGrafter"/>
</dbReference>
<dbReference type="InterPro" id="IPR036864">
    <property type="entry name" value="Zn2-C6_fun-type_DNA-bd_sf"/>
</dbReference>
<dbReference type="CDD" id="cd00067">
    <property type="entry name" value="GAL4"/>
    <property type="match status" value="1"/>
</dbReference>
<feature type="region of interest" description="Disordered" evidence="2">
    <location>
        <begin position="336"/>
        <end position="360"/>
    </location>
</feature>
<feature type="domain" description="Zn(2)-C6 fungal-type" evidence="3">
    <location>
        <begin position="97"/>
        <end position="127"/>
    </location>
</feature>
<evidence type="ECO:0000259" key="3">
    <source>
        <dbReference type="PROSITE" id="PS50048"/>
    </source>
</evidence>
<protein>
    <recommendedName>
        <fullName evidence="3">Zn(2)-C6 fungal-type domain-containing protein</fullName>
    </recommendedName>
</protein>
<dbReference type="GeneID" id="18256975"/>
<keyword evidence="1" id="KW-0539">Nucleus</keyword>
<dbReference type="PROSITE" id="PS00463">
    <property type="entry name" value="ZN2_CY6_FUNGAL_1"/>
    <property type="match status" value="1"/>
</dbReference>
<dbReference type="SMART" id="SM00066">
    <property type="entry name" value="GAL4"/>
    <property type="match status" value="1"/>
</dbReference>
<dbReference type="PANTHER" id="PTHR47655">
    <property type="entry name" value="QUINIC ACID UTILIZATION ACTIVATOR"/>
    <property type="match status" value="1"/>
</dbReference>
<feature type="compositionally biased region" description="Low complexity" evidence="2">
    <location>
        <begin position="22"/>
        <end position="31"/>
    </location>
</feature>
<dbReference type="STRING" id="759272.G0S849"/>
<gene>
    <name evidence="4" type="ORF">CTHT_0029370</name>
</gene>
<dbReference type="SUPFAM" id="SSF57701">
    <property type="entry name" value="Zn2/Cys6 DNA-binding domain"/>
    <property type="match status" value="1"/>
</dbReference>
<organism evidence="5">
    <name type="scientific">Chaetomium thermophilum (strain DSM 1495 / CBS 144.50 / IMI 039719)</name>
    <name type="common">Thermochaetoides thermophila</name>
    <dbReference type="NCBI Taxonomy" id="759272"/>
    <lineage>
        <taxon>Eukaryota</taxon>
        <taxon>Fungi</taxon>
        <taxon>Dikarya</taxon>
        <taxon>Ascomycota</taxon>
        <taxon>Pezizomycotina</taxon>
        <taxon>Sordariomycetes</taxon>
        <taxon>Sordariomycetidae</taxon>
        <taxon>Sordariales</taxon>
        <taxon>Chaetomiaceae</taxon>
        <taxon>Thermochaetoides</taxon>
    </lineage>
</organism>
<dbReference type="HOGENOM" id="CLU_042837_0_0_1"/>
<dbReference type="InterPro" id="IPR052783">
    <property type="entry name" value="Metabolic/Drug-Res_Regulator"/>
</dbReference>
<name>G0S849_CHATD</name>
<evidence type="ECO:0000256" key="1">
    <source>
        <dbReference type="ARBA" id="ARBA00023242"/>
    </source>
</evidence>
<dbReference type="AlphaFoldDB" id="G0S849"/>
<dbReference type="OrthoDB" id="2534600at2759"/>
<dbReference type="GO" id="GO:0000981">
    <property type="term" value="F:DNA-binding transcription factor activity, RNA polymerase II-specific"/>
    <property type="evidence" value="ECO:0007669"/>
    <property type="project" value="InterPro"/>
</dbReference>
<dbReference type="OMA" id="CGYCERH"/>
<dbReference type="EMBL" id="GL988041">
    <property type="protein sequence ID" value="EGS21096.1"/>
    <property type="molecule type" value="Genomic_DNA"/>
</dbReference>
<dbReference type="eggNOG" id="ENOG502QPZF">
    <property type="taxonomic scope" value="Eukaryota"/>
</dbReference>
<evidence type="ECO:0000313" key="4">
    <source>
        <dbReference type="EMBL" id="EGS21096.1"/>
    </source>
</evidence>
<feature type="compositionally biased region" description="Low complexity" evidence="2">
    <location>
        <begin position="52"/>
        <end position="67"/>
    </location>
</feature>
<dbReference type="PANTHER" id="PTHR47655:SF2">
    <property type="entry name" value="QUINIC ACID UTILIZATION ACTIVATOR"/>
    <property type="match status" value="1"/>
</dbReference>
<dbReference type="PROSITE" id="PS50048">
    <property type="entry name" value="ZN2_CY6_FUNGAL_2"/>
    <property type="match status" value="1"/>
</dbReference>
<evidence type="ECO:0000256" key="2">
    <source>
        <dbReference type="SAM" id="MobiDB-lite"/>
    </source>
</evidence>
<dbReference type="Pfam" id="PF00172">
    <property type="entry name" value="Zn_clus"/>
    <property type="match status" value="1"/>
</dbReference>
<dbReference type="Proteomes" id="UP000008066">
    <property type="component" value="Unassembled WGS sequence"/>
</dbReference>
<dbReference type="RefSeq" id="XP_006693392.1">
    <property type="nucleotide sequence ID" value="XM_006693329.1"/>
</dbReference>
<evidence type="ECO:0000313" key="5">
    <source>
        <dbReference type="Proteomes" id="UP000008066"/>
    </source>
</evidence>
<dbReference type="Gene3D" id="4.10.240.10">
    <property type="entry name" value="Zn(2)-C6 fungal-type DNA-binding domain"/>
    <property type="match status" value="1"/>
</dbReference>
<reference evidence="4 5" key="1">
    <citation type="journal article" date="2011" name="Cell">
        <title>Insight into structure and assembly of the nuclear pore complex by utilizing the genome of a eukaryotic thermophile.</title>
        <authorList>
            <person name="Amlacher S."/>
            <person name="Sarges P."/>
            <person name="Flemming D."/>
            <person name="van Noort V."/>
            <person name="Kunze R."/>
            <person name="Devos D.P."/>
            <person name="Arumugam M."/>
            <person name="Bork P."/>
            <person name="Hurt E."/>
        </authorList>
    </citation>
    <scope>NUCLEOTIDE SEQUENCE [LARGE SCALE GENOMIC DNA]</scope>
    <source>
        <strain evidence="5">DSM 1495 / CBS 144.50 / IMI 039719</strain>
    </source>
</reference>
<keyword evidence="5" id="KW-1185">Reference proteome</keyword>